<feature type="transmembrane region" description="Helical" evidence="8">
    <location>
        <begin position="385"/>
        <end position="407"/>
    </location>
</feature>
<dbReference type="GO" id="GO:0016020">
    <property type="term" value="C:membrane"/>
    <property type="evidence" value="ECO:0007669"/>
    <property type="project" value="UniProtKB-SubCell"/>
</dbReference>
<feature type="transmembrane region" description="Helical" evidence="8">
    <location>
        <begin position="202"/>
        <end position="223"/>
    </location>
</feature>
<dbReference type="PRINTS" id="PR00171">
    <property type="entry name" value="SUGRTRNSPORT"/>
</dbReference>
<comment type="subcellular location">
    <subcellularLocation>
        <location evidence="1">Membrane</location>
        <topology evidence="1">Multi-pass membrane protein</topology>
    </subcellularLocation>
</comment>
<accession>A0AA38XVX0</accession>
<evidence type="ECO:0000256" key="4">
    <source>
        <dbReference type="ARBA" id="ARBA00022692"/>
    </source>
</evidence>
<feature type="transmembrane region" description="Helical" evidence="8">
    <location>
        <begin position="351"/>
        <end position="373"/>
    </location>
</feature>
<evidence type="ECO:0000256" key="5">
    <source>
        <dbReference type="ARBA" id="ARBA00022989"/>
    </source>
</evidence>
<comment type="caution">
    <text evidence="10">The sequence shown here is derived from an EMBL/GenBank/DDBJ whole genome shotgun (WGS) entry which is preliminary data.</text>
</comment>
<feature type="transmembrane region" description="Helical" evidence="8">
    <location>
        <begin position="171"/>
        <end position="190"/>
    </location>
</feature>
<feature type="transmembrane region" description="Helical" evidence="8">
    <location>
        <begin position="113"/>
        <end position="131"/>
    </location>
</feature>
<dbReference type="PANTHER" id="PTHR48022:SF2">
    <property type="entry name" value="PLASTIDIC GLUCOSE TRANSPORTER 4"/>
    <property type="match status" value="1"/>
</dbReference>
<evidence type="ECO:0000259" key="9">
    <source>
        <dbReference type="PROSITE" id="PS50850"/>
    </source>
</evidence>
<reference evidence="10" key="1">
    <citation type="submission" date="2022-10" db="EMBL/GenBank/DDBJ databases">
        <title>Culturing micro-colonial fungi from biological soil crusts in the Mojave desert and describing Neophaeococcomyces mojavensis, and introducing the new genera and species Taxawa tesnikishii.</title>
        <authorList>
            <person name="Kurbessoian T."/>
            <person name="Stajich J.E."/>
        </authorList>
    </citation>
    <scope>NUCLEOTIDE SEQUENCE</scope>
    <source>
        <strain evidence="10">TK_35</strain>
    </source>
</reference>
<protein>
    <recommendedName>
        <fullName evidence="9">Major facilitator superfamily (MFS) profile domain-containing protein</fullName>
    </recommendedName>
</protein>
<feature type="transmembrane region" description="Helical" evidence="8">
    <location>
        <begin position="84"/>
        <end position="104"/>
    </location>
</feature>
<dbReference type="Pfam" id="PF00083">
    <property type="entry name" value="Sugar_tr"/>
    <property type="match status" value="1"/>
</dbReference>
<evidence type="ECO:0000256" key="8">
    <source>
        <dbReference type="SAM" id="Phobius"/>
    </source>
</evidence>
<gene>
    <name evidence="10" type="ORF">H2204_011244</name>
</gene>
<evidence type="ECO:0000256" key="6">
    <source>
        <dbReference type="ARBA" id="ARBA00023136"/>
    </source>
</evidence>
<dbReference type="GO" id="GO:0005351">
    <property type="term" value="F:carbohydrate:proton symporter activity"/>
    <property type="evidence" value="ECO:0007669"/>
    <property type="project" value="TreeGrafter"/>
</dbReference>
<name>A0AA38XVX0_9EURO</name>
<organism evidence="10 11">
    <name type="scientific">Knufia peltigerae</name>
    <dbReference type="NCBI Taxonomy" id="1002370"/>
    <lineage>
        <taxon>Eukaryota</taxon>
        <taxon>Fungi</taxon>
        <taxon>Dikarya</taxon>
        <taxon>Ascomycota</taxon>
        <taxon>Pezizomycotina</taxon>
        <taxon>Eurotiomycetes</taxon>
        <taxon>Chaetothyriomycetidae</taxon>
        <taxon>Chaetothyriales</taxon>
        <taxon>Trichomeriaceae</taxon>
        <taxon>Knufia</taxon>
    </lineage>
</organism>
<dbReference type="SUPFAM" id="SSF103473">
    <property type="entry name" value="MFS general substrate transporter"/>
    <property type="match status" value="1"/>
</dbReference>
<keyword evidence="11" id="KW-1185">Reference proteome</keyword>
<evidence type="ECO:0000256" key="2">
    <source>
        <dbReference type="ARBA" id="ARBA00010992"/>
    </source>
</evidence>
<evidence type="ECO:0000313" key="11">
    <source>
        <dbReference type="Proteomes" id="UP001172681"/>
    </source>
</evidence>
<dbReference type="InterPro" id="IPR036259">
    <property type="entry name" value="MFS_trans_sf"/>
</dbReference>
<feature type="transmembrane region" description="Helical" evidence="8">
    <location>
        <begin position="454"/>
        <end position="472"/>
    </location>
</feature>
<dbReference type="PANTHER" id="PTHR48022">
    <property type="entry name" value="PLASTIDIC GLUCOSE TRANSPORTER 4"/>
    <property type="match status" value="1"/>
</dbReference>
<proteinExistence type="inferred from homology"/>
<dbReference type="Gene3D" id="1.20.1250.20">
    <property type="entry name" value="MFS general substrate transporter like domains"/>
    <property type="match status" value="1"/>
</dbReference>
<dbReference type="AlphaFoldDB" id="A0AA38XVX0"/>
<feature type="domain" description="Major facilitator superfamily (MFS) profile" evidence="9">
    <location>
        <begin position="24"/>
        <end position="476"/>
    </location>
</feature>
<dbReference type="InterPro" id="IPR003663">
    <property type="entry name" value="Sugar/inositol_transpt"/>
</dbReference>
<evidence type="ECO:0000313" key="10">
    <source>
        <dbReference type="EMBL" id="KAJ9623338.1"/>
    </source>
</evidence>
<dbReference type="PROSITE" id="PS50850">
    <property type="entry name" value="MFS"/>
    <property type="match status" value="1"/>
</dbReference>
<feature type="transmembrane region" description="Helical" evidence="8">
    <location>
        <begin position="289"/>
        <end position="310"/>
    </location>
</feature>
<dbReference type="InterPro" id="IPR050360">
    <property type="entry name" value="MFS_Sugar_Transporters"/>
</dbReference>
<dbReference type="InterPro" id="IPR005828">
    <property type="entry name" value="MFS_sugar_transport-like"/>
</dbReference>
<feature type="transmembrane region" description="Helical" evidence="8">
    <location>
        <begin position="137"/>
        <end position="159"/>
    </location>
</feature>
<keyword evidence="4 8" id="KW-0812">Transmembrane</keyword>
<dbReference type="Proteomes" id="UP001172681">
    <property type="component" value="Unassembled WGS sequence"/>
</dbReference>
<comment type="similarity">
    <text evidence="2 7">Belongs to the major facilitator superfamily. Sugar transporter (TC 2.A.1.1) family.</text>
</comment>
<evidence type="ECO:0000256" key="7">
    <source>
        <dbReference type="RuleBase" id="RU003346"/>
    </source>
</evidence>
<feature type="transmembrane region" description="Helical" evidence="8">
    <location>
        <begin position="322"/>
        <end position="344"/>
    </location>
</feature>
<feature type="transmembrane region" description="Helical" evidence="8">
    <location>
        <begin position="20"/>
        <end position="37"/>
    </location>
</feature>
<sequence>MKPQSEGLNTVGRMRLFTKTTFFIMIYTAGCAFNFGYDVGNFGGVQGMQSFGKVFGKYYADKHKYALPAYLSSVMTSVPFFGKVLAPLLNCVFLSQGVVSGAWIGQRFGRKKAIAVLIINGIIGIVLQTSATTAAQFTIGRIINFGTTGLTIIVVPIYLAETSPRELRGMMNATIQLMIILGQLVASLVNLGTKNINNNAGWQIPVGLQFVPAGVLAALWCFLPESPRWLLSQHRTDDAVKSLQRLSKKSKPLIEVESDIAMLQRDHANESKGTWAEVFDKTNRRRTAVAVLAMFGQQITGQAFVSQYSVIFYQQEGFTSQAFLFTVLNNVVQLVCLIMTWFLVDGLGRRPILLFGAMMMAVFLFILGGISTMSDPTQAARHMSVASVMLFGAGYSLSWAPVSYIVVSEAASTRVKEKTNLLACVISVLTTFVTSFTIPYLINSQYAGLGGKVGFVYGSISLLLFFAAYMYIPELKNRSLEEVDRLFASDTPMRKFRHVKTQAVETMAPDDILEVQYTKDEEN</sequence>
<dbReference type="InterPro" id="IPR020846">
    <property type="entry name" value="MFS_dom"/>
</dbReference>
<evidence type="ECO:0000256" key="3">
    <source>
        <dbReference type="ARBA" id="ARBA00022448"/>
    </source>
</evidence>
<evidence type="ECO:0000256" key="1">
    <source>
        <dbReference type="ARBA" id="ARBA00004141"/>
    </source>
</evidence>
<dbReference type="EMBL" id="JAPDRN010000101">
    <property type="protein sequence ID" value="KAJ9623338.1"/>
    <property type="molecule type" value="Genomic_DNA"/>
</dbReference>
<keyword evidence="6 8" id="KW-0472">Membrane</keyword>
<keyword evidence="5 8" id="KW-1133">Transmembrane helix</keyword>
<keyword evidence="3 7" id="KW-0813">Transport</keyword>
<dbReference type="FunFam" id="1.20.1250.20:FF:000078">
    <property type="entry name" value="MFS maltose transporter, putative"/>
    <property type="match status" value="1"/>
</dbReference>
<dbReference type="NCBIfam" id="TIGR00879">
    <property type="entry name" value="SP"/>
    <property type="match status" value="1"/>
</dbReference>
<feature type="transmembrane region" description="Helical" evidence="8">
    <location>
        <begin position="419"/>
        <end position="442"/>
    </location>
</feature>